<protein>
    <submittedName>
        <fullName evidence="2">Uncharacterized protein</fullName>
    </submittedName>
</protein>
<reference evidence="2 3" key="1">
    <citation type="submission" date="2019-12" db="EMBL/GenBank/DDBJ databases">
        <title>Chromosome-level assembly of the Caenorhabditis remanei genome.</title>
        <authorList>
            <person name="Teterina A.A."/>
            <person name="Willis J.H."/>
            <person name="Phillips P.C."/>
        </authorList>
    </citation>
    <scope>NUCLEOTIDE SEQUENCE [LARGE SCALE GENOMIC DNA]</scope>
    <source>
        <strain evidence="2 3">PX506</strain>
        <tissue evidence="2">Whole organism</tissue>
    </source>
</reference>
<dbReference type="GeneID" id="78776525"/>
<organism evidence="2 3">
    <name type="scientific">Caenorhabditis remanei</name>
    <name type="common">Caenorhabditis vulgaris</name>
    <dbReference type="NCBI Taxonomy" id="31234"/>
    <lineage>
        <taxon>Eukaryota</taxon>
        <taxon>Metazoa</taxon>
        <taxon>Ecdysozoa</taxon>
        <taxon>Nematoda</taxon>
        <taxon>Chromadorea</taxon>
        <taxon>Rhabditida</taxon>
        <taxon>Rhabditina</taxon>
        <taxon>Rhabditomorpha</taxon>
        <taxon>Rhabditoidea</taxon>
        <taxon>Rhabditidae</taxon>
        <taxon>Peloderinae</taxon>
        <taxon>Caenorhabditis</taxon>
    </lineage>
</organism>
<evidence type="ECO:0000313" key="3">
    <source>
        <dbReference type="Proteomes" id="UP000483820"/>
    </source>
</evidence>
<evidence type="ECO:0000313" key="2">
    <source>
        <dbReference type="EMBL" id="KAF1750742.1"/>
    </source>
</evidence>
<gene>
    <name evidence="2" type="ORF">GCK72_017293</name>
</gene>
<dbReference type="KEGG" id="crq:GCK72_017293"/>
<dbReference type="Proteomes" id="UP000483820">
    <property type="component" value="Chromosome V"/>
</dbReference>
<sequence>MKLLVVSILVILCATHVVCLTIEEQNKLLAELNKDRQEIAKKTGIKFEIVTYDAKHEDGIRTFSPPCSYLDYRGGLIILRATEVTYKLLSHIDWNKQELGLFRPFTTEIGCIKDFACSKITKDFNGTHVQFNGAWKVAPELMEDGVESDRMIATGWS</sequence>
<proteinExistence type="predicted"/>
<feature type="signal peptide" evidence="1">
    <location>
        <begin position="1"/>
        <end position="19"/>
    </location>
</feature>
<evidence type="ECO:0000256" key="1">
    <source>
        <dbReference type="SAM" id="SignalP"/>
    </source>
</evidence>
<feature type="chain" id="PRO_5025498396" evidence="1">
    <location>
        <begin position="20"/>
        <end position="157"/>
    </location>
</feature>
<keyword evidence="1" id="KW-0732">Signal</keyword>
<dbReference type="RefSeq" id="XP_053580918.1">
    <property type="nucleotide sequence ID" value="XM_053732005.1"/>
</dbReference>
<dbReference type="AlphaFoldDB" id="A0A6A5G7V8"/>
<accession>A0A6A5G7V8</accession>
<comment type="caution">
    <text evidence="2">The sequence shown here is derived from an EMBL/GenBank/DDBJ whole genome shotgun (WGS) entry which is preliminary data.</text>
</comment>
<dbReference type="EMBL" id="WUAV01000005">
    <property type="protein sequence ID" value="KAF1750742.1"/>
    <property type="molecule type" value="Genomic_DNA"/>
</dbReference>
<name>A0A6A5G7V8_CAERE</name>
<dbReference type="CTD" id="78776525"/>